<feature type="compositionally biased region" description="Pro residues" evidence="1">
    <location>
        <begin position="202"/>
        <end position="216"/>
    </location>
</feature>
<dbReference type="SUPFAM" id="SSF49899">
    <property type="entry name" value="Concanavalin A-like lectins/glucanases"/>
    <property type="match status" value="1"/>
</dbReference>
<feature type="region of interest" description="Disordered" evidence="1">
    <location>
        <begin position="244"/>
        <end position="287"/>
    </location>
</feature>
<dbReference type="InterPro" id="IPR001870">
    <property type="entry name" value="B30.2/SPRY"/>
</dbReference>
<dbReference type="InterPro" id="IPR013320">
    <property type="entry name" value="ConA-like_dom_sf"/>
</dbReference>
<dbReference type="Pfam" id="PF00622">
    <property type="entry name" value="SPRY"/>
    <property type="match status" value="1"/>
</dbReference>
<dbReference type="EMBL" id="KN840565">
    <property type="protein sequence ID" value="KIP04685.1"/>
    <property type="molecule type" value="Genomic_DNA"/>
</dbReference>
<sequence>MTRFLFDSPTASLEGSSVTYSNQGHYDVSSHPQDLSDCFEPGDIVGCGYDHQEHKAFFTRNGIFLDFLPIKSATLCTSMRPCVCLEGFSGSVRANFGAQPFLFDINYFVDEQQTKRMALVDALEHAMWPREQELANSACVLSPQQGALPTPPPSPRLPRRRSAAPEGPTSQHVLSSDAHLHPYAEGSAACAAFCCAQEPRCCPSPPPQQQTPPASPPHRSRSPLHALRLRVFVYWDQKTERNLTTSQDRSALNPQPARSNTDPVPLQSLLPKALDTFSRRDSGPVQT</sequence>
<dbReference type="InterPro" id="IPR043136">
    <property type="entry name" value="B30.2/SPRY_sf"/>
</dbReference>
<keyword evidence="4" id="KW-1185">Reference proteome</keyword>
<evidence type="ECO:0000259" key="2">
    <source>
        <dbReference type="PROSITE" id="PS50188"/>
    </source>
</evidence>
<evidence type="ECO:0000313" key="3">
    <source>
        <dbReference type="EMBL" id="KIP04685.1"/>
    </source>
</evidence>
<feature type="region of interest" description="Disordered" evidence="1">
    <location>
        <begin position="143"/>
        <end position="174"/>
    </location>
</feature>
<evidence type="ECO:0000313" key="4">
    <source>
        <dbReference type="Proteomes" id="UP000053257"/>
    </source>
</evidence>
<accession>A0A0C3S7G1</accession>
<reference evidence="3 4" key="1">
    <citation type="journal article" date="2014" name="PLoS Genet.">
        <title>Analysis of the Phlebiopsis gigantea genome, transcriptome and secretome provides insight into its pioneer colonization strategies of wood.</title>
        <authorList>
            <person name="Hori C."/>
            <person name="Ishida T."/>
            <person name="Igarashi K."/>
            <person name="Samejima M."/>
            <person name="Suzuki H."/>
            <person name="Master E."/>
            <person name="Ferreira P."/>
            <person name="Ruiz-Duenas F.J."/>
            <person name="Held B."/>
            <person name="Canessa P."/>
            <person name="Larrondo L.F."/>
            <person name="Schmoll M."/>
            <person name="Druzhinina I.S."/>
            <person name="Kubicek C.P."/>
            <person name="Gaskell J.A."/>
            <person name="Kersten P."/>
            <person name="St John F."/>
            <person name="Glasner J."/>
            <person name="Sabat G."/>
            <person name="Splinter BonDurant S."/>
            <person name="Syed K."/>
            <person name="Yadav J."/>
            <person name="Mgbeahuruike A.C."/>
            <person name="Kovalchuk A."/>
            <person name="Asiegbu F.O."/>
            <person name="Lackner G."/>
            <person name="Hoffmeister D."/>
            <person name="Rencoret J."/>
            <person name="Gutierrez A."/>
            <person name="Sun H."/>
            <person name="Lindquist E."/>
            <person name="Barry K."/>
            <person name="Riley R."/>
            <person name="Grigoriev I.V."/>
            <person name="Henrissat B."/>
            <person name="Kues U."/>
            <person name="Berka R.M."/>
            <person name="Martinez A.T."/>
            <person name="Covert S.F."/>
            <person name="Blanchette R.A."/>
            <person name="Cullen D."/>
        </authorList>
    </citation>
    <scope>NUCLEOTIDE SEQUENCE [LARGE SCALE GENOMIC DNA]</scope>
    <source>
        <strain evidence="3 4">11061_1 CR5-6</strain>
    </source>
</reference>
<feature type="region of interest" description="Disordered" evidence="1">
    <location>
        <begin position="202"/>
        <end position="221"/>
    </location>
</feature>
<dbReference type="AlphaFoldDB" id="A0A0C3S7G1"/>
<dbReference type="Proteomes" id="UP000053257">
    <property type="component" value="Unassembled WGS sequence"/>
</dbReference>
<dbReference type="HOGENOM" id="CLU_970132_0_0_1"/>
<feature type="domain" description="B30.2/SPRY" evidence="2">
    <location>
        <begin position="1"/>
        <end position="101"/>
    </location>
</feature>
<proteinExistence type="predicted"/>
<feature type="compositionally biased region" description="Basic and acidic residues" evidence="1">
    <location>
        <begin position="277"/>
        <end position="287"/>
    </location>
</feature>
<evidence type="ECO:0000256" key="1">
    <source>
        <dbReference type="SAM" id="MobiDB-lite"/>
    </source>
</evidence>
<gene>
    <name evidence="3" type="ORF">PHLGIDRAFT_182398</name>
</gene>
<dbReference type="Gene3D" id="2.60.120.920">
    <property type="match status" value="1"/>
</dbReference>
<feature type="compositionally biased region" description="Polar residues" evidence="1">
    <location>
        <begin position="244"/>
        <end position="262"/>
    </location>
</feature>
<organism evidence="3 4">
    <name type="scientific">Phlebiopsis gigantea (strain 11061_1 CR5-6)</name>
    <name type="common">White-rot fungus</name>
    <name type="synonym">Peniophora gigantea</name>
    <dbReference type="NCBI Taxonomy" id="745531"/>
    <lineage>
        <taxon>Eukaryota</taxon>
        <taxon>Fungi</taxon>
        <taxon>Dikarya</taxon>
        <taxon>Basidiomycota</taxon>
        <taxon>Agaricomycotina</taxon>
        <taxon>Agaricomycetes</taxon>
        <taxon>Polyporales</taxon>
        <taxon>Phanerochaetaceae</taxon>
        <taxon>Phlebiopsis</taxon>
    </lineage>
</organism>
<name>A0A0C3S7G1_PHLG1</name>
<dbReference type="PROSITE" id="PS50188">
    <property type="entry name" value="B302_SPRY"/>
    <property type="match status" value="1"/>
</dbReference>
<dbReference type="STRING" id="745531.A0A0C3S7G1"/>
<protein>
    <recommendedName>
        <fullName evidence="2">B30.2/SPRY domain-containing protein</fullName>
    </recommendedName>
</protein>
<dbReference type="InterPro" id="IPR003877">
    <property type="entry name" value="SPRY_dom"/>
</dbReference>
<dbReference type="OrthoDB" id="25503at2759"/>